<proteinExistence type="predicted"/>
<keyword evidence="2" id="KW-1185">Reference proteome</keyword>
<dbReference type="EMBL" id="BMOL01000017">
    <property type="protein sequence ID" value="GGL90154.1"/>
    <property type="molecule type" value="Genomic_DNA"/>
</dbReference>
<dbReference type="RefSeq" id="WP_188973431.1">
    <property type="nucleotide sequence ID" value="NZ_BMOL01000017.1"/>
</dbReference>
<protein>
    <submittedName>
        <fullName evidence="1">Uncharacterized protein</fullName>
    </submittedName>
</protein>
<name>A0ABQ2GF67_9DEIO</name>
<reference evidence="2" key="1">
    <citation type="journal article" date="2019" name="Int. J. Syst. Evol. Microbiol.">
        <title>The Global Catalogue of Microorganisms (GCM) 10K type strain sequencing project: providing services to taxonomists for standard genome sequencing and annotation.</title>
        <authorList>
            <consortium name="The Broad Institute Genomics Platform"/>
            <consortium name="The Broad Institute Genome Sequencing Center for Infectious Disease"/>
            <person name="Wu L."/>
            <person name="Ma J."/>
        </authorList>
    </citation>
    <scope>NUCLEOTIDE SEQUENCE [LARGE SCALE GENOMIC DNA]</scope>
    <source>
        <strain evidence="2">JCM 15442</strain>
    </source>
</reference>
<organism evidence="1 2">
    <name type="scientific">Deinococcus aerolatus</name>
    <dbReference type="NCBI Taxonomy" id="522487"/>
    <lineage>
        <taxon>Bacteria</taxon>
        <taxon>Thermotogati</taxon>
        <taxon>Deinococcota</taxon>
        <taxon>Deinococci</taxon>
        <taxon>Deinococcales</taxon>
        <taxon>Deinococcaceae</taxon>
        <taxon>Deinococcus</taxon>
    </lineage>
</organism>
<sequence length="108" mass="11640">MQLAGEGAAIGDGVVINITSSDYRRGIHHRASYTRTGRVKLTMSNTPAGPVIGLFARILPTLMYGTQIIEPNITVSTVPTCMGINVVGCPDAYRAFDRKEAPSWKNFG</sequence>
<gene>
    <name evidence="1" type="ORF">GCM10010840_30230</name>
</gene>
<dbReference type="Proteomes" id="UP000639973">
    <property type="component" value="Unassembled WGS sequence"/>
</dbReference>
<evidence type="ECO:0000313" key="2">
    <source>
        <dbReference type="Proteomes" id="UP000639973"/>
    </source>
</evidence>
<comment type="caution">
    <text evidence="1">The sequence shown here is derived from an EMBL/GenBank/DDBJ whole genome shotgun (WGS) entry which is preliminary data.</text>
</comment>
<evidence type="ECO:0000313" key="1">
    <source>
        <dbReference type="EMBL" id="GGL90154.1"/>
    </source>
</evidence>
<accession>A0ABQ2GF67</accession>